<proteinExistence type="predicted"/>
<evidence type="ECO:0000313" key="1">
    <source>
        <dbReference type="EMBL" id="MED6253445.1"/>
    </source>
</evidence>
<evidence type="ECO:0000313" key="2">
    <source>
        <dbReference type="Proteomes" id="UP001345963"/>
    </source>
</evidence>
<comment type="caution">
    <text evidence="1">The sequence shown here is derived from an EMBL/GenBank/DDBJ whole genome shotgun (WGS) entry which is preliminary data.</text>
</comment>
<gene>
    <name evidence="1" type="ORF">ATANTOWER_029735</name>
</gene>
<accession>A0ABU7BTQ3</accession>
<keyword evidence="2" id="KW-1185">Reference proteome</keyword>
<organism evidence="1 2">
    <name type="scientific">Ataeniobius toweri</name>
    <dbReference type="NCBI Taxonomy" id="208326"/>
    <lineage>
        <taxon>Eukaryota</taxon>
        <taxon>Metazoa</taxon>
        <taxon>Chordata</taxon>
        <taxon>Craniata</taxon>
        <taxon>Vertebrata</taxon>
        <taxon>Euteleostomi</taxon>
        <taxon>Actinopterygii</taxon>
        <taxon>Neopterygii</taxon>
        <taxon>Teleostei</taxon>
        <taxon>Neoteleostei</taxon>
        <taxon>Acanthomorphata</taxon>
        <taxon>Ovalentaria</taxon>
        <taxon>Atherinomorphae</taxon>
        <taxon>Cyprinodontiformes</taxon>
        <taxon>Goodeidae</taxon>
        <taxon>Ataeniobius</taxon>
    </lineage>
</organism>
<dbReference type="Proteomes" id="UP001345963">
    <property type="component" value="Unassembled WGS sequence"/>
</dbReference>
<protein>
    <submittedName>
        <fullName evidence="1">Uncharacterized protein</fullName>
    </submittedName>
</protein>
<dbReference type="EMBL" id="JAHUTI010066786">
    <property type="protein sequence ID" value="MED6253445.1"/>
    <property type="molecule type" value="Genomic_DNA"/>
</dbReference>
<name>A0ABU7BTQ3_9TELE</name>
<sequence>MQQIKFRSSILSCSSSHSPWVDPLYNVESAGLRLRSSDSSVASFSVRCCSLVFCEETTPFLPLAVFIAQIASLLIPCCRASYPNIDLHGCHDFSVLSLGLH</sequence>
<reference evidence="1 2" key="1">
    <citation type="submission" date="2021-07" db="EMBL/GenBank/DDBJ databases">
        <authorList>
            <person name="Palmer J.M."/>
        </authorList>
    </citation>
    <scope>NUCLEOTIDE SEQUENCE [LARGE SCALE GENOMIC DNA]</scope>
    <source>
        <strain evidence="1 2">AT_MEX2019</strain>
        <tissue evidence="1">Muscle</tissue>
    </source>
</reference>